<dbReference type="RefSeq" id="WP_115363162.1">
    <property type="nucleotide sequence ID" value="NZ_QDKL01000003.1"/>
</dbReference>
<proteinExistence type="predicted"/>
<gene>
    <name evidence="2" type="primary">ccoS</name>
    <name evidence="2" type="ORF">DAY19_13010</name>
</gene>
<organism evidence="2 3">
    <name type="scientific">Halobacteriovorax vibrionivorans</name>
    <dbReference type="NCBI Taxonomy" id="2152716"/>
    <lineage>
        <taxon>Bacteria</taxon>
        <taxon>Pseudomonadati</taxon>
        <taxon>Bdellovibrionota</taxon>
        <taxon>Bacteriovoracia</taxon>
        <taxon>Bacteriovoracales</taxon>
        <taxon>Halobacteriovoraceae</taxon>
        <taxon>Halobacteriovorax</taxon>
    </lineage>
</organism>
<name>A0ABY0IFM5_9BACT</name>
<accession>A0ABY0IFM5</accession>
<evidence type="ECO:0000313" key="2">
    <source>
        <dbReference type="EMBL" id="RZF20898.1"/>
    </source>
</evidence>
<sequence>MEVIFVLLPLAIMLGVAFLVFFIWAAKSGQYDDLDTPSVRMLFDDDKDIKTEKKKNHINDDVINKKEE</sequence>
<evidence type="ECO:0000256" key="1">
    <source>
        <dbReference type="SAM" id="Phobius"/>
    </source>
</evidence>
<keyword evidence="1" id="KW-0472">Membrane</keyword>
<feature type="transmembrane region" description="Helical" evidence="1">
    <location>
        <begin position="6"/>
        <end position="26"/>
    </location>
</feature>
<dbReference type="EMBL" id="QDKL01000003">
    <property type="protein sequence ID" value="RZF20898.1"/>
    <property type="molecule type" value="Genomic_DNA"/>
</dbReference>
<keyword evidence="3" id="KW-1185">Reference proteome</keyword>
<dbReference type="PANTHER" id="PTHR41532">
    <property type="entry name" value="FIXS PROTEIN"/>
    <property type="match status" value="1"/>
</dbReference>
<protein>
    <submittedName>
        <fullName evidence="2">Cbb3-type cytochrome oxidase assembly protein CcoS</fullName>
    </submittedName>
</protein>
<dbReference type="NCBIfam" id="TIGR00847">
    <property type="entry name" value="ccoS"/>
    <property type="match status" value="1"/>
</dbReference>
<keyword evidence="1" id="KW-1133">Transmembrane helix</keyword>
<dbReference type="InterPro" id="IPR004714">
    <property type="entry name" value="Cyt_oxidase_maturation_cbb3"/>
</dbReference>
<dbReference type="Pfam" id="PF03597">
    <property type="entry name" value="FixS"/>
    <property type="match status" value="1"/>
</dbReference>
<dbReference type="Proteomes" id="UP000443582">
    <property type="component" value="Unassembled WGS sequence"/>
</dbReference>
<reference evidence="3" key="1">
    <citation type="journal article" date="2019" name="Int. J. Syst. Evol. Microbiol.">
        <title>Halobacteriovorax valvorus sp. nov., a novel prokaryotic predator isolated from coastal seawater of China.</title>
        <authorList>
            <person name="Chen M.-X."/>
        </authorList>
    </citation>
    <scope>NUCLEOTIDE SEQUENCE [LARGE SCALE GENOMIC DNA]</scope>
    <source>
        <strain evidence="3">BL9</strain>
    </source>
</reference>
<evidence type="ECO:0000313" key="3">
    <source>
        <dbReference type="Proteomes" id="UP000443582"/>
    </source>
</evidence>
<dbReference type="PANTHER" id="PTHR41532:SF1">
    <property type="entry name" value="FIXS PROTEIN"/>
    <property type="match status" value="1"/>
</dbReference>
<comment type="caution">
    <text evidence="2">The sequence shown here is derived from an EMBL/GenBank/DDBJ whole genome shotgun (WGS) entry which is preliminary data.</text>
</comment>
<keyword evidence="1" id="KW-0812">Transmembrane</keyword>